<dbReference type="EMBL" id="JBFOLJ010000009">
    <property type="protein sequence ID" value="KAL2508965.1"/>
    <property type="molecule type" value="Genomic_DNA"/>
</dbReference>
<evidence type="ECO:0000256" key="8">
    <source>
        <dbReference type="PROSITE-ProRule" id="PRU10141"/>
    </source>
</evidence>
<keyword evidence="3" id="KW-0808">Transferase</keyword>
<evidence type="ECO:0000256" key="3">
    <source>
        <dbReference type="ARBA" id="ARBA00022679"/>
    </source>
</evidence>
<evidence type="ECO:0000256" key="4">
    <source>
        <dbReference type="ARBA" id="ARBA00022741"/>
    </source>
</evidence>
<dbReference type="InterPro" id="IPR017441">
    <property type="entry name" value="Protein_kinase_ATP_BS"/>
</dbReference>
<evidence type="ECO:0000259" key="9">
    <source>
        <dbReference type="PROSITE" id="PS50011"/>
    </source>
</evidence>
<evidence type="ECO:0000256" key="1">
    <source>
        <dbReference type="ARBA" id="ARBA00006234"/>
    </source>
</evidence>
<dbReference type="Pfam" id="PF00069">
    <property type="entry name" value="Pkinase"/>
    <property type="match status" value="1"/>
</dbReference>
<evidence type="ECO:0000256" key="5">
    <source>
        <dbReference type="ARBA" id="ARBA00022777"/>
    </source>
</evidence>
<keyword evidence="5 10" id="KW-0418">Kinase</keyword>
<dbReference type="FunFam" id="3.30.200.20:FF:000042">
    <property type="entry name" value="Aurora kinase A"/>
    <property type="match status" value="1"/>
</dbReference>
<dbReference type="GO" id="GO:0004674">
    <property type="term" value="F:protein serine/threonine kinase activity"/>
    <property type="evidence" value="ECO:0007669"/>
    <property type="project" value="UniProtKB-KW"/>
</dbReference>
<dbReference type="PANTHER" id="PTHR43895:SF151">
    <property type="entry name" value="CBL-INTERACTING SERINE_THREONINE-PROTEIN KINASE 11"/>
    <property type="match status" value="1"/>
</dbReference>
<keyword evidence="6 8" id="KW-0067">ATP-binding</keyword>
<feature type="binding site" evidence="8">
    <location>
        <position position="42"/>
    </location>
    <ligand>
        <name>ATP</name>
        <dbReference type="ChEBI" id="CHEBI:30616"/>
    </ligand>
</feature>
<dbReference type="PROSITE" id="PS50011">
    <property type="entry name" value="PROTEIN_KINASE_DOM"/>
    <property type="match status" value="1"/>
</dbReference>
<evidence type="ECO:0000313" key="11">
    <source>
        <dbReference type="Proteomes" id="UP001604277"/>
    </source>
</evidence>
<proteinExistence type="inferred from homology"/>
<sequence>MAFTMENALFNKYELERLLGCGVFAKVYHARDIRDGQSIAIKVINKKRLNNNVNLMENIKREISIMHRLNHLHIVKLFEVLATKIKIYFVIEFVKGGELFAKVAKGQFGEDLSRKHFQQLISALSYCHSCSVYHRSLKLKNLLLDENGDLKVSDFGFLPVTEQIYPDGLLHTLCGTLESTNRILSSKMKK</sequence>
<keyword evidence="2" id="KW-0723">Serine/threonine-protein kinase</keyword>
<reference evidence="11" key="1">
    <citation type="submission" date="2024-07" db="EMBL/GenBank/DDBJ databases">
        <title>Two chromosome-level genome assemblies of Korean endemic species Abeliophyllum distichum and Forsythia ovata (Oleaceae).</title>
        <authorList>
            <person name="Jang H."/>
        </authorList>
    </citation>
    <scope>NUCLEOTIDE SEQUENCE [LARGE SCALE GENOMIC DNA]</scope>
</reference>
<dbReference type="PANTHER" id="PTHR43895">
    <property type="entry name" value="CALCIUM/CALMODULIN-DEPENDENT PROTEIN KINASE KINASE-RELATED"/>
    <property type="match status" value="1"/>
</dbReference>
<evidence type="ECO:0000313" key="10">
    <source>
        <dbReference type="EMBL" id="KAL2508965.1"/>
    </source>
</evidence>
<organism evidence="10 11">
    <name type="scientific">Forsythia ovata</name>
    <dbReference type="NCBI Taxonomy" id="205694"/>
    <lineage>
        <taxon>Eukaryota</taxon>
        <taxon>Viridiplantae</taxon>
        <taxon>Streptophyta</taxon>
        <taxon>Embryophyta</taxon>
        <taxon>Tracheophyta</taxon>
        <taxon>Spermatophyta</taxon>
        <taxon>Magnoliopsida</taxon>
        <taxon>eudicotyledons</taxon>
        <taxon>Gunneridae</taxon>
        <taxon>Pentapetalae</taxon>
        <taxon>asterids</taxon>
        <taxon>lamiids</taxon>
        <taxon>Lamiales</taxon>
        <taxon>Oleaceae</taxon>
        <taxon>Forsythieae</taxon>
        <taxon>Forsythia</taxon>
    </lineage>
</organism>
<evidence type="ECO:0000256" key="2">
    <source>
        <dbReference type="ARBA" id="ARBA00022527"/>
    </source>
</evidence>
<dbReference type="PROSITE" id="PS00107">
    <property type="entry name" value="PROTEIN_KINASE_ATP"/>
    <property type="match status" value="1"/>
</dbReference>
<dbReference type="FunFam" id="1.10.510.10:FF:000571">
    <property type="entry name" value="Maternal embryonic leucine zipper kinase"/>
    <property type="match status" value="1"/>
</dbReference>
<keyword evidence="11" id="KW-1185">Reference proteome</keyword>
<gene>
    <name evidence="10" type="ORF">Fot_32612</name>
</gene>
<dbReference type="GO" id="GO:0005524">
    <property type="term" value="F:ATP binding"/>
    <property type="evidence" value="ECO:0007669"/>
    <property type="project" value="UniProtKB-UniRule"/>
</dbReference>
<dbReference type="Proteomes" id="UP001604277">
    <property type="component" value="Unassembled WGS sequence"/>
</dbReference>
<protein>
    <submittedName>
        <fullName evidence="10">CBL-interacting serine/threonine-protein kinase 11</fullName>
    </submittedName>
</protein>
<name>A0ABD1T8B1_9LAMI</name>
<dbReference type="SUPFAM" id="SSF56112">
    <property type="entry name" value="Protein kinase-like (PK-like)"/>
    <property type="match status" value="1"/>
</dbReference>
<comment type="function">
    <text evidence="7">CIPK serine-threonine protein kinases interact with CBL proteins. Binding of a CBL protein to the regulatory NAF domain of CIPK protein lead to the activation of the kinase in a calcium-dependent manner.</text>
</comment>
<comment type="caution">
    <text evidence="10">The sequence shown here is derived from an EMBL/GenBank/DDBJ whole genome shotgun (WGS) entry which is preliminary data.</text>
</comment>
<accession>A0ABD1T8B1</accession>
<dbReference type="InterPro" id="IPR011009">
    <property type="entry name" value="Kinase-like_dom_sf"/>
</dbReference>
<dbReference type="InterPro" id="IPR000719">
    <property type="entry name" value="Prot_kinase_dom"/>
</dbReference>
<evidence type="ECO:0000256" key="7">
    <source>
        <dbReference type="ARBA" id="ARBA00058225"/>
    </source>
</evidence>
<comment type="similarity">
    <text evidence="1">Belongs to the protein kinase superfamily. CAMK Ser/Thr protein kinase family. SNF1 subfamily.</text>
</comment>
<dbReference type="AlphaFoldDB" id="A0ABD1T8B1"/>
<feature type="domain" description="Protein kinase" evidence="9">
    <location>
        <begin position="13"/>
        <end position="190"/>
    </location>
</feature>
<evidence type="ECO:0000256" key="6">
    <source>
        <dbReference type="ARBA" id="ARBA00022840"/>
    </source>
</evidence>
<dbReference type="Gene3D" id="1.10.510.10">
    <property type="entry name" value="Transferase(Phosphotransferase) domain 1"/>
    <property type="match status" value="1"/>
</dbReference>
<keyword evidence="4 8" id="KW-0547">Nucleotide-binding</keyword>